<dbReference type="Proteomes" id="UP000218896">
    <property type="component" value="Unassembled WGS sequence"/>
</dbReference>
<organism evidence="1 2">
    <name type="scientific">Halovibrio salipaludis</name>
    <dbReference type="NCBI Taxonomy" id="2032626"/>
    <lineage>
        <taxon>Bacteria</taxon>
        <taxon>Pseudomonadati</taxon>
        <taxon>Pseudomonadota</taxon>
        <taxon>Gammaproteobacteria</taxon>
        <taxon>Oceanospirillales</taxon>
        <taxon>Halomonadaceae</taxon>
        <taxon>Halovibrio</taxon>
    </lineage>
</organism>
<sequence length="176" mass="19639">MSTSRKDIGHYYEVMRSKAFSRATAQAAPAFPLPHNFYMASLNKPVLDTVQTWDNALASWDWARQGSSTRPRHFHVALFSGWEVIGAAFGRVPKGKTHVRIDLMQRNPSSTAGKGLVTPLCVLAAVNYASVIQARRVLITNPVDKEDVHRQYENFGTYVKKGYSPFAGGHYVVNLE</sequence>
<protein>
    <recommendedName>
        <fullName evidence="3">N-acetyltransferase</fullName>
    </recommendedName>
</protein>
<reference evidence="1 2" key="1">
    <citation type="submission" date="2017-08" db="EMBL/GenBank/DDBJ databases">
        <title>Halovibrio sewagensis sp. nov., isolated from wastewater of high salinity.</title>
        <authorList>
            <person name="Dong X."/>
            <person name="Zhang G."/>
        </authorList>
    </citation>
    <scope>NUCLEOTIDE SEQUENCE [LARGE SCALE GENOMIC DNA]</scope>
    <source>
        <strain evidence="1 2">YL5-2</strain>
    </source>
</reference>
<evidence type="ECO:0000313" key="1">
    <source>
        <dbReference type="EMBL" id="PAU81582.1"/>
    </source>
</evidence>
<gene>
    <name evidence="1" type="ORF">CK501_00040</name>
</gene>
<evidence type="ECO:0000313" key="2">
    <source>
        <dbReference type="Proteomes" id="UP000218896"/>
    </source>
</evidence>
<accession>A0A2A2FAC3</accession>
<comment type="caution">
    <text evidence="1">The sequence shown here is derived from an EMBL/GenBank/DDBJ whole genome shotgun (WGS) entry which is preliminary data.</text>
</comment>
<dbReference type="AlphaFoldDB" id="A0A2A2FAC3"/>
<dbReference type="EMBL" id="NSKD01000001">
    <property type="protein sequence ID" value="PAU81582.1"/>
    <property type="molecule type" value="Genomic_DNA"/>
</dbReference>
<evidence type="ECO:0008006" key="3">
    <source>
        <dbReference type="Google" id="ProtNLM"/>
    </source>
</evidence>
<name>A0A2A2FAC3_9GAMM</name>
<keyword evidence="2" id="KW-1185">Reference proteome</keyword>
<proteinExistence type="predicted"/>